<dbReference type="AlphaFoldDB" id="A0A158NYA8"/>
<dbReference type="GO" id="GO:0046975">
    <property type="term" value="F:histone H3K36 methyltransferase activity"/>
    <property type="evidence" value="ECO:0007669"/>
    <property type="project" value="TreeGrafter"/>
</dbReference>
<dbReference type="InParanoid" id="A0A158NYA8"/>
<accession>A0A158NYA8</accession>
<dbReference type="InterPro" id="IPR036397">
    <property type="entry name" value="RNaseH_sf"/>
</dbReference>
<dbReference type="GO" id="GO:0005634">
    <property type="term" value="C:nucleus"/>
    <property type="evidence" value="ECO:0007669"/>
    <property type="project" value="TreeGrafter"/>
</dbReference>
<dbReference type="EnsemblMetazoa" id="XM_012207126.1">
    <property type="protein sequence ID" value="XP_012062516.1"/>
    <property type="gene ID" value="LOC105625813"/>
</dbReference>
<dbReference type="InterPro" id="IPR052709">
    <property type="entry name" value="Transposase-MT_Hybrid"/>
</dbReference>
<dbReference type="GO" id="GO:0044774">
    <property type="term" value="P:mitotic DNA integrity checkpoint signaling"/>
    <property type="evidence" value="ECO:0007669"/>
    <property type="project" value="TreeGrafter"/>
</dbReference>
<organism evidence="1 2">
    <name type="scientific">Atta cephalotes</name>
    <name type="common">Leafcutter ant</name>
    <dbReference type="NCBI Taxonomy" id="12957"/>
    <lineage>
        <taxon>Eukaryota</taxon>
        <taxon>Metazoa</taxon>
        <taxon>Ecdysozoa</taxon>
        <taxon>Arthropoda</taxon>
        <taxon>Hexapoda</taxon>
        <taxon>Insecta</taxon>
        <taxon>Pterygota</taxon>
        <taxon>Neoptera</taxon>
        <taxon>Endopterygota</taxon>
        <taxon>Hymenoptera</taxon>
        <taxon>Apocrita</taxon>
        <taxon>Aculeata</taxon>
        <taxon>Formicoidea</taxon>
        <taxon>Formicidae</taxon>
        <taxon>Myrmicinae</taxon>
        <taxon>Atta</taxon>
    </lineage>
</organism>
<evidence type="ECO:0008006" key="3">
    <source>
        <dbReference type="Google" id="ProtNLM"/>
    </source>
</evidence>
<dbReference type="EMBL" id="ADTU01003584">
    <property type="status" value="NOT_ANNOTATED_CDS"/>
    <property type="molecule type" value="Genomic_DNA"/>
</dbReference>
<name>A0A158NYA8_ATTCE</name>
<dbReference type="PANTHER" id="PTHR46060:SF2">
    <property type="entry name" value="HISTONE-LYSINE N-METHYLTRANSFERASE SETMAR"/>
    <property type="match status" value="1"/>
</dbReference>
<sequence>MEENKVHFRHLMLFFYRKAERTVRKWLSLKLVISILKIKKARIGPLQMKIIKTLIKNNAIRHSNLTKKNLDRISICNSLYKRNEETPFLKQIVTRDEKWIIHNNVERKRSWRKRNEPPQKPVFVQRRSGNNTEIEQKHPEIANWKSVVFHQDNVRPHVSLITRQKLLELSWDVLPHPSYLPNLASSDFLFRSLQNSLNGKSFNSLVKPSDSEEAEASNAHCLSKARRFACSFLLITAEVYEGRPGLQEVQSSNNGAIGSIRHIQHP</sequence>
<dbReference type="Gene3D" id="3.30.420.10">
    <property type="entry name" value="Ribonuclease H-like superfamily/Ribonuclease H"/>
    <property type="match status" value="2"/>
</dbReference>
<dbReference type="GO" id="GO:0015074">
    <property type="term" value="P:DNA integration"/>
    <property type="evidence" value="ECO:0007669"/>
    <property type="project" value="TreeGrafter"/>
</dbReference>
<dbReference type="STRING" id="12957.A0A158NYA8"/>
<reference evidence="1" key="2">
    <citation type="submission" date="2016-04" db="UniProtKB">
        <authorList>
            <consortium name="EnsemblMetazoa"/>
        </authorList>
    </citation>
    <scope>IDENTIFICATION</scope>
</reference>
<dbReference type="KEGG" id="acep:105625813"/>
<proteinExistence type="predicted"/>
<dbReference type="EMBL" id="ADTU01003585">
    <property type="status" value="NOT_ANNOTATED_CDS"/>
    <property type="molecule type" value="Genomic_DNA"/>
</dbReference>
<dbReference type="Proteomes" id="UP000005205">
    <property type="component" value="Unassembled WGS sequence"/>
</dbReference>
<reference evidence="2" key="1">
    <citation type="journal article" date="2011" name="PLoS Genet.">
        <title>The genome sequence of the leaf-cutter ant Atta cephalotes reveals insights into its obligate symbiotic lifestyle.</title>
        <authorList>
            <person name="Suen G."/>
            <person name="Teiling C."/>
            <person name="Li L."/>
            <person name="Holt C."/>
            <person name="Abouheif E."/>
            <person name="Bornberg-Bauer E."/>
            <person name="Bouffard P."/>
            <person name="Caldera E.J."/>
            <person name="Cash E."/>
            <person name="Cavanaugh A."/>
            <person name="Denas O."/>
            <person name="Elhaik E."/>
            <person name="Fave M.J."/>
            <person name="Gadau J."/>
            <person name="Gibson J.D."/>
            <person name="Graur D."/>
            <person name="Grubbs K.J."/>
            <person name="Hagen D.E."/>
            <person name="Harkins T.T."/>
            <person name="Helmkampf M."/>
            <person name="Hu H."/>
            <person name="Johnson B.R."/>
            <person name="Kim J."/>
            <person name="Marsh S.E."/>
            <person name="Moeller J.A."/>
            <person name="Munoz-Torres M.C."/>
            <person name="Murphy M.C."/>
            <person name="Naughton M.C."/>
            <person name="Nigam S."/>
            <person name="Overson R."/>
            <person name="Rajakumar R."/>
            <person name="Reese J.T."/>
            <person name="Scott J.J."/>
            <person name="Smith C.R."/>
            <person name="Tao S."/>
            <person name="Tsutsui N.D."/>
            <person name="Viljakainen L."/>
            <person name="Wissler L."/>
            <person name="Yandell M.D."/>
            <person name="Zimmer F."/>
            <person name="Taylor J."/>
            <person name="Slater S.C."/>
            <person name="Clifton S.W."/>
            <person name="Warren W.C."/>
            <person name="Elsik C.G."/>
            <person name="Smith C.D."/>
            <person name="Weinstock G.M."/>
            <person name="Gerardo N.M."/>
            <person name="Currie C.R."/>
        </authorList>
    </citation>
    <scope>NUCLEOTIDE SEQUENCE [LARGE SCALE GENOMIC DNA]</scope>
</reference>
<dbReference type="GO" id="GO:0035861">
    <property type="term" value="C:site of double-strand break"/>
    <property type="evidence" value="ECO:0007669"/>
    <property type="project" value="TreeGrafter"/>
</dbReference>
<keyword evidence="2" id="KW-1185">Reference proteome</keyword>
<dbReference type="GO" id="GO:0003690">
    <property type="term" value="F:double-stranded DNA binding"/>
    <property type="evidence" value="ECO:0007669"/>
    <property type="project" value="TreeGrafter"/>
</dbReference>
<dbReference type="GO" id="GO:0000793">
    <property type="term" value="C:condensed chromosome"/>
    <property type="evidence" value="ECO:0007669"/>
    <property type="project" value="TreeGrafter"/>
</dbReference>
<evidence type="ECO:0000313" key="2">
    <source>
        <dbReference type="Proteomes" id="UP000005205"/>
    </source>
</evidence>
<gene>
    <name evidence="1" type="primary">105625813</name>
</gene>
<dbReference type="GO" id="GO:0003697">
    <property type="term" value="F:single-stranded DNA binding"/>
    <property type="evidence" value="ECO:0007669"/>
    <property type="project" value="TreeGrafter"/>
</dbReference>
<dbReference type="PANTHER" id="PTHR46060">
    <property type="entry name" value="MARINER MOS1 TRANSPOSASE-LIKE PROTEIN"/>
    <property type="match status" value="1"/>
</dbReference>
<dbReference type="GO" id="GO:0042800">
    <property type="term" value="F:histone H3K4 methyltransferase activity"/>
    <property type="evidence" value="ECO:0007669"/>
    <property type="project" value="TreeGrafter"/>
</dbReference>
<dbReference type="EMBL" id="ADTU01003582">
    <property type="status" value="NOT_ANNOTATED_CDS"/>
    <property type="molecule type" value="Genomic_DNA"/>
</dbReference>
<protein>
    <recommendedName>
        <fullName evidence="3">Histone-lysine N-methyltransferase SETMAR</fullName>
    </recommendedName>
</protein>
<dbReference type="EMBL" id="ADTU01003586">
    <property type="status" value="NOT_ANNOTATED_CDS"/>
    <property type="molecule type" value="Genomic_DNA"/>
</dbReference>
<dbReference type="GO" id="GO:0031297">
    <property type="term" value="P:replication fork processing"/>
    <property type="evidence" value="ECO:0007669"/>
    <property type="project" value="TreeGrafter"/>
</dbReference>
<dbReference type="EMBL" id="ADTU01003583">
    <property type="status" value="NOT_ANNOTATED_CDS"/>
    <property type="molecule type" value="Genomic_DNA"/>
</dbReference>
<dbReference type="GO" id="GO:0000014">
    <property type="term" value="F:single-stranded DNA endodeoxyribonuclease activity"/>
    <property type="evidence" value="ECO:0007669"/>
    <property type="project" value="TreeGrafter"/>
</dbReference>
<dbReference type="GO" id="GO:0000729">
    <property type="term" value="P:DNA double-strand break processing"/>
    <property type="evidence" value="ECO:0007669"/>
    <property type="project" value="TreeGrafter"/>
</dbReference>
<evidence type="ECO:0000313" key="1">
    <source>
        <dbReference type="EnsemblMetazoa" id="XP_012062516.1"/>
    </source>
</evidence>
<dbReference type="OrthoDB" id="10032414at2759"/>
<dbReference type="GO" id="GO:0006303">
    <property type="term" value="P:double-strand break repair via nonhomologous end joining"/>
    <property type="evidence" value="ECO:0007669"/>
    <property type="project" value="TreeGrafter"/>
</dbReference>
<dbReference type="GO" id="GO:0044547">
    <property type="term" value="F:DNA topoisomerase binding"/>
    <property type="evidence" value="ECO:0007669"/>
    <property type="project" value="TreeGrafter"/>
</dbReference>